<accession>A0A8J3QEF0</accession>
<reference evidence="1" key="1">
    <citation type="submission" date="2021-01" db="EMBL/GenBank/DDBJ databases">
        <title>Whole genome shotgun sequence of Rhizocola hellebori NBRC 109834.</title>
        <authorList>
            <person name="Komaki H."/>
            <person name="Tamura T."/>
        </authorList>
    </citation>
    <scope>NUCLEOTIDE SEQUENCE</scope>
    <source>
        <strain evidence="1">NBRC 109834</strain>
    </source>
</reference>
<evidence type="ECO:0000313" key="1">
    <source>
        <dbReference type="EMBL" id="GIH09348.1"/>
    </source>
</evidence>
<name>A0A8J3QEF0_9ACTN</name>
<dbReference type="AlphaFoldDB" id="A0A8J3QEF0"/>
<comment type="caution">
    <text evidence="1">The sequence shown here is derived from an EMBL/GenBank/DDBJ whole genome shotgun (WGS) entry which is preliminary data.</text>
</comment>
<evidence type="ECO:0000313" key="2">
    <source>
        <dbReference type="Proteomes" id="UP000612899"/>
    </source>
</evidence>
<dbReference type="Proteomes" id="UP000612899">
    <property type="component" value="Unassembled WGS sequence"/>
</dbReference>
<keyword evidence="2" id="KW-1185">Reference proteome</keyword>
<sequence length="109" mass="11649">MGDEVRADPVEIARVAQSYLDNSKDLGSALRSVRADALINPADFGKVGPAAQLNSAYTGVVGSAGTALERIIGVLEVDNESLLQVAFAYQQADEDAARKLRQQHRNIPL</sequence>
<protein>
    <submittedName>
        <fullName evidence="1">Uncharacterized protein</fullName>
    </submittedName>
</protein>
<gene>
    <name evidence="1" type="ORF">Rhe02_74150</name>
</gene>
<proteinExistence type="predicted"/>
<dbReference type="RefSeq" id="WP_203913083.1">
    <property type="nucleotide sequence ID" value="NZ_BONY01000066.1"/>
</dbReference>
<dbReference type="EMBL" id="BONY01000066">
    <property type="protein sequence ID" value="GIH09348.1"/>
    <property type="molecule type" value="Genomic_DNA"/>
</dbReference>
<organism evidence="1 2">
    <name type="scientific">Rhizocola hellebori</name>
    <dbReference type="NCBI Taxonomy" id="1392758"/>
    <lineage>
        <taxon>Bacteria</taxon>
        <taxon>Bacillati</taxon>
        <taxon>Actinomycetota</taxon>
        <taxon>Actinomycetes</taxon>
        <taxon>Micromonosporales</taxon>
        <taxon>Micromonosporaceae</taxon>
        <taxon>Rhizocola</taxon>
    </lineage>
</organism>